<comment type="caution">
    <text evidence="3">The sequence shown here is derived from an EMBL/GenBank/DDBJ whole genome shotgun (WGS) entry which is preliminary data.</text>
</comment>
<name>A0A7Y3RKS9_9PROT</name>
<keyword evidence="4" id="KW-1185">Reference proteome</keyword>
<evidence type="ECO:0000313" key="4">
    <source>
        <dbReference type="Proteomes" id="UP000536835"/>
    </source>
</evidence>
<accession>A0A7Y3RKS9</accession>
<dbReference type="AlphaFoldDB" id="A0A7Y3RKS9"/>
<organism evidence="3 4">
    <name type="scientific">Parvularcula mediterranea</name>
    <dbReference type="NCBI Taxonomy" id="2732508"/>
    <lineage>
        <taxon>Bacteria</taxon>
        <taxon>Pseudomonadati</taxon>
        <taxon>Pseudomonadota</taxon>
        <taxon>Alphaproteobacteria</taxon>
        <taxon>Parvularculales</taxon>
        <taxon>Parvularculaceae</taxon>
        <taxon>Parvularcula</taxon>
    </lineage>
</organism>
<keyword evidence="2" id="KW-0812">Transmembrane</keyword>
<feature type="transmembrane region" description="Helical" evidence="2">
    <location>
        <begin position="85"/>
        <end position="106"/>
    </location>
</feature>
<feature type="coiled-coil region" evidence="1">
    <location>
        <begin position="288"/>
        <end position="318"/>
    </location>
</feature>
<evidence type="ECO:0000313" key="3">
    <source>
        <dbReference type="EMBL" id="NNU15899.1"/>
    </source>
</evidence>
<keyword evidence="2" id="KW-0472">Membrane</keyword>
<dbReference type="RefSeq" id="WP_173197717.1">
    <property type="nucleotide sequence ID" value="NZ_JABFCX010000002.1"/>
</dbReference>
<proteinExistence type="predicted"/>
<keyword evidence="1" id="KW-0175">Coiled coil</keyword>
<keyword evidence="2" id="KW-1133">Transmembrane helix</keyword>
<reference evidence="3 4" key="1">
    <citation type="submission" date="2020-05" db="EMBL/GenBank/DDBJ databases">
        <title>Parvularcula mediterraneae sp. nov., isolated from polypropylene straw from shallow seawater of the seashore of Laganas in Zakynthos island, Greece.</title>
        <authorList>
            <person name="Szabo I."/>
            <person name="Al-Omari J."/>
            <person name="Rado J."/>
            <person name="Szerdahelyi G.S."/>
        </authorList>
    </citation>
    <scope>NUCLEOTIDE SEQUENCE [LARGE SCALE GENOMIC DNA]</scope>
    <source>
        <strain evidence="3 4">ZS-1/3</strain>
    </source>
</reference>
<gene>
    <name evidence="3" type="ORF">HK107_06130</name>
</gene>
<sequence length="386" mass="41396">MMDLFGQMIGVFDSAAGVAVLGMAMLAFLGLFIFVFWDSLNSPRRDEVRTNSLQTSPPPLLDPEIVGRSSQSGWRAGGTPIIRNSVLVGIGALFVVAGFIAAGTLADENATRTTVKAGLARPHQAVLLQPQPQVRTVRTSLAAPAERASSHVSLCEPSGSFADRAIETCANGASVRFDLLRFSHGDRYVVRPAWNNAAATFVKSDSHAVPFTFTDAVSFAAPETVEAPRYDGFLVIGVGDGEKAARREEALRDFAIAKLSGGDRSECTSSERVFSVSADFDAARVAELNALRLRIASLERQARRDQKARSELATAREELARLQLFVVDNPAPIVIGITADPNSSDAVADMLAASREFVRIHRRDLQIDNPGPVGTMRACARGEGTL</sequence>
<protein>
    <submittedName>
        <fullName evidence="3">Uncharacterized protein</fullName>
    </submittedName>
</protein>
<feature type="transmembrane region" description="Helical" evidence="2">
    <location>
        <begin position="15"/>
        <end position="37"/>
    </location>
</feature>
<dbReference type="EMBL" id="JABFCX010000002">
    <property type="protein sequence ID" value="NNU15899.1"/>
    <property type="molecule type" value="Genomic_DNA"/>
</dbReference>
<evidence type="ECO:0000256" key="1">
    <source>
        <dbReference type="SAM" id="Coils"/>
    </source>
</evidence>
<evidence type="ECO:0000256" key="2">
    <source>
        <dbReference type="SAM" id="Phobius"/>
    </source>
</evidence>
<dbReference type="Proteomes" id="UP000536835">
    <property type="component" value="Unassembled WGS sequence"/>
</dbReference>